<keyword evidence="4" id="KW-0411">Iron-sulfur</keyword>
<dbReference type="SFLD" id="SFLDG01099">
    <property type="entry name" value="Uncharacterised_Radical_SAM_Su"/>
    <property type="match status" value="1"/>
</dbReference>
<keyword evidence="2" id="KW-0479">Metal-binding</keyword>
<dbReference type="SMART" id="SM00986">
    <property type="entry name" value="UDG"/>
    <property type="match status" value="1"/>
</dbReference>
<dbReference type="CDD" id="cd10032">
    <property type="entry name" value="UDG-F6_HDG"/>
    <property type="match status" value="1"/>
</dbReference>
<dbReference type="SUPFAM" id="SSF52141">
    <property type="entry name" value="Uracil-DNA glycosylase-like"/>
    <property type="match status" value="1"/>
</dbReference>
<proteinExistence type="predicted"/>
<dbReference type="InterPro" id="IPR036895">
    <property type="entry name" value="Uracil-DNA_glycosylase-like_sf"/>
</dbReference>
<dbReference type="EMBL" id="FOZC01000001">
    <property type="protein sequence ID" value="SFR63937.1"/>
    <property type="molecule type" value="Genomic_DNA"/>
</dbReference>
<evidence type="ECO:0000256" key="1">
    <source>
        <dbReference type="ARBA" id="ARBA00022691"/>
    </source>
</evidence>
<keyword evidence="1" id="KW-0949">S-adenosyl-L-methionine</keyword>
<keyword evidence="3" id="KW-0408">Iron</keyword>
<dbReference type="Pfam" id="PF03167">
    <property type="entry name" value="UDG"/>
    <property type="match status" value="1"/>
</dbReference>
<accession>A0A1I6IB16</accession>
<evidence type="ECO:0000256" key="2">
    <source>
        <dbReference type="ARBA" id="ARBA00022723"/>
    </source>
</evidence>
<dbReference type="InterPro" id="IPR007197">
    <property type="entry name" value="rSAM"/>
</dbReference>
<dbReference type="AlphaFoldDB" id="A0A1I6IB16"/>
<sequence>MAKNELMHVEHPFPAIYDKDSRILILGSFPSVKSREINFFYGHPRNRFWKLISHLCGEACPETIEEKTAFLHRNHIALWDTIASCDIHASSDSSIKNAVPNDLTPILNGSRIEAIYTNGNASYQLYEKYIRPVLGIPATKLPSTSPANAASKFDDLVNAWRRVTFHLKSTLSYRECRLCPRNCGVDRLKTRGYCQSPAYAVAARAALHPWEEPCISGGRGSGTVFFTGCTLRCCFCQNYKISQEGFGKPVSSGRLSEIFLELQEKGAHNINLVTAAMYAPTVLEALEAVRGKLTIPVVYNSGGYEKPEIIRALAPYVSVWLPDLKYCSPHLAKKYSGAENYFEYASRAIRTMIEVAGEPVFETDNDTTLLQRGVIIRHMVLPSHRDDSIRLLEWIAGELPKGKYLISIMSQYTPFYHSTDFREISRRITSFEYNRVIDAAIELGLTEGFMQEKSSAKEEYTPPFELDGI</sequence>
<dbReference type="Gene3D" id="3.20.20.70">
    <property type="entry name" value="Aldolase class I"/>
    <property type="match status" value="1"/>
</dbReference>
<evidence type="ECO:0000256" key="3">
    <source>
        <dbReference type="ARBA" id="ARBA00023004"/>
    </source>
</evidence>
<dbReference type="PANTHER" id="PTHR43075">
    <property type="entry name" value="FORMATE LYASE ACTIVATING ENZYME, PUTATIVE (AFU_ORTHOLOGUE AFUA_2G15630)-RELATED"/>
    <property type="match status" value="1"/>
</dbReference>
<gene>
    <name evidence="6" type="ORF">SAMN02910262_00151</name>
</gene>
<dbReference type="Proteomes" id="UP000214760">
    <property type="component" value="Unassembled WGS sequence"/>
</dbReference>
<dbReference type="NCBIfam" id="TIGR04274">
    <property type="entry name" value="hypoxanDNAglyco"/>
    <property type="match status" value="1"/>
</dbReference>
<dbReference type="InterPro" id="IPR058240">
    <property type="entry name" value="rSAM_sf"/>
</dbReference>
<evidence type="ECO:0000313" key="7">
    <source>
        <dbReference type="Proteomes" id="UP000214760"/>
    </source>
</evidence>
<protein>
    <submittedName>
        <fullName evidence="6">Hypoxanthine-DNA glycosylase</fullName>
    </submittedName>
</protein>
<dbReference type="SUPFAM" id="SSF102114">
    <property type="entry name" value="Radical SAM enzymes"/>
    <property type="match status" value="1"/>
</dbReference>
<dbReference type="InterPro" id="IPR026353">
    <property type="entry name" value="Hypoxan-DNA_Glyclase"/>
</dbReference>
<name>A0A1I6IB16_9FIRM</name>
<dbReference type="Gene3D" id="3.40.470.10">
    <property type="entry name" value="Uracil-DNA glycosylase-like domain"/>
    <property type="match status" value="1"/>
</dbReference>
<dbReference type="Pfam" id="PF04055">
    <property type="entry name" value="Radical_SAM"/>
    <property type="match status" value="1"/>
</dbReference>
<dbReference type="InterPro" id="IPR040085">
    <property type="entry name" value="MJ0674-like"/>
</dbReference>
<dbReference type="InterPro" id="IPR005122">
    <property type="entry name" value="Uracil-DNA_glycosylase-like"/>
</dbReference>
<dbReference type="CDD" id="cd01335">
    <property type="entry name" value="Radical_SAM"/>
    <property type="match status" value="1"/>
</dbReference>
<dbReference type="GO" id="GO:0051536">
    <property type="term" value="F:iron-sulfur cluster binding"/>
    <property type="evidence" value="ECO:0007669"/>
    <property type="project" value="UniProtKB-KW"/>
</dbReference>
<reference evidence="6 7" key="1">
    <citation type="submission" date="2016-10" db="EMBL/GenBank/DDBJ databases">
        <authorList>
            <person name="de Groot N.N."/>
        </authorList>
    </citation>
    <scope>NUCLEOTIDE SEQUENCE [LARGE SCALE GENOMIC DNA]</scope>
    <source>
        <strain evidence="6 7">F</strain>
    </source>
</reference>
<evidence type="ECO:0000313" key="6">
    <source>
        <dbReference type="EMBL" id="SFR63937.1"/>
    </source>
</evidence>
<dbReference type="PANTHER" id="PTHR43075:SF1">
    <property type="entry name" value="FORMATE LYASE ACTIVATING ENZYME, PUTATIVE (AFU_ORTHOLOGUE AFUA_2G15630)-RELATED"/>
    <property type="match status" value="1"/>
</dbReference>
<dbReference type="SFLD" id="SFLDS00029">
    <property type="entry name" value="Radical_SAM"/>
    <property type="match status" value="1"/>
</dbReference>
<evidence type="ECO:0000259" key="5">
    <source>
        <dbReference type="SMART" id="SM00986"/>
    </source>
</evidence>
<dbReference type="InterPro" id="IPR013785">
    <property type="entry name" value="Aldolase_TIM"/>
</dbReference>
<dbReference type="GO" id="GO:0003824">
    <property type="term" value="F:catalytic activity"/>
    <property type="evidence" value="ECO:0007669"/>
    <property type="project" value="InterPro"/>
</dbReference>
<feature type="domain" description="Uracil-DNA glycosylase-like" evidence="5">
    <location>
        <begin position="13"/>
        <end position="161"/>
    </location>
</feature>
<dbReference type="GO" id="GO:0046872">
    <property type="term" value="F:metal ion binding"/>
    <property type="evidence" value="ECO:0007669"/>
    <property type="project" value="UniProtKB-KW"/>
</dbReference>
<dbReference type="SMART" id="SM00987">
    <property type="entry name" value="UreE_C"/>
    <property type="match status" value="1"/>
</dbReference>
<organism evidence="6 7">
    <name type="scientific">[Clostridium] aminophilum</name>
    <dbReference type="NCBI Taxonomy" id="1526"/>
    <lineage>
        <taxon>Bacteria</taxon>
        <taxon>Bacillati</taxon>
        <taxon>Bacillota</taxon>
        <taxon>Clostridia</taxon>
        <taxon>Lachnospirales</taxon>
        <taxon>Lachnospiraceae</taxon>
    </lineage>
</organism>
<evidence type="ECO:0000256" key="4">
    <source>
        <dbReference type="ARBA" id="ARBA00023014"/>
    </source>
</evidence>